<dbReference type="InterPro" id="IPR023198">
    <property type="entry name" value="PGP-like_dom2"/>
</dbReference>
<dbReference type="InterPro" id="IPR006439">
    <property type="entry name" value="HAD-SF_hydro_IA"/>
</dbReference>
<proteinExistence type="inferred from homology"/>
<comment type="similarity">
    <text evidence="1">Belongs to the HAD-like hydrolase superfamily. S-2-haloalkanoic acid dehalogenase family.</text>
</comment>
<evidence type="ECO:0000313" key="3">
    <source>
        <dbReference type="EMBL" id="AEK44210.1"/>
    </source>
</evidence>
<dbReference type="Gene3D" id="1.10.150.240">
    <property type="entry name" value="Putative phosphatase, domain 2"/>
    <property type="match status" value="1"/>
</dbReference>
<gene>
    <name evidence="3" type="ordered locus">RAM_28665</name>
</gene>
<name>A0A9R0P0U6_AMYMS</name>
<dbReference type="PRINTS" id="PR00413">
    <property type="entry name" value="HADHALOGNASE"/>
</dbReference>
<dbReference type="CDD" id="cd02588">
    <property type="entry name" value="HAD_L2-DEX"/>
    <property type="match status" value="1"/>
</dbReference>
<reference evidence="3 4" key="1">
    <citation type="journal article" date="2011" name="J. Bacteriol.">
        <title>Whole genome sequence of the rifamycin B-producing strain Amycolatopsis mediterranei S699.</title>
        <authorList>
            <person name="Verma M."/>
            <person name="Kaur J."/>
            <person name="Kumar M."/>
            <person name="Kumari K."/>
            <person name="Saxena A."/>
            <person name="Anand S."/>
            <person name="Nigam A."/>
            <person name="Ravi V."/>
            <person name="Raghuvanshi S."/>
            <person name="Khurana P."/>
            <person name="Tyagi A.K."/>
            <person name="Khurana J.P."/>
            <person name="Lal R."/>
        </authorList>
    </citation>
    <scope>NUCLEOTIDE SEQUENCE [LARGE SCALE GENOMIC DNA]</scope>
    <source>
        <strain evidence="3 4">S699</strain>
    </source>
</reference>
<dbReference type="PANTHER" id="PTHR43316:SF3">
    <property type="entry name" value="HALOACID DEHALOGENASE, TYPE II (AFU_ORTHOLOGUE AFUA_2G07750)-RELATED"/>
    <property type="match status" value="1"/>
</dbReference>
<dbReference type="SFLD" id="SFLDG01129">
    <property type="entry name" value="C1.5:_HAD__Beta-PGM__Phosphata"/>
    <property type="match status" value="1"/>
</dbReference>
<dbReference type="NCBIfam" id="TIGR01428">
    <property type="entry name" value="HAD_type_II"/>
    <property type="match status" value="1"/>
</dbReference>
<keyword evidence="2" id="KW-0378">Hydrolase</keyword>
<sequence length="227" mass="24147">MEVCMLCVFDVNETLLDLAALDDFFAGLTGDPSARRDWFDLMIHNALALTAARSYQPFGKIAAACLPAIAATRGRTATPEHQRELGERLRRLPAHPDVHEAITRLRAAGFGVVTLTNSVATVAEDQLRNAGLRPLVDAVYSADQVGHLKPAPEPYQLVLATEQVAPSDAVLIAAHGWDITGAAAAGLATAFVSRGRHRPLPASGTPTFTATDVDDVATQLIARHAGR</sequence>
<dbReference type="EMBL" id="CP002896">
    <property type="protein sequence ID" value="AEK44210.1"/>
    <property type="molecule type" value="Genomic_DNA"/>
</dbReference>
<dbReference type="SFLD" id="SFLDS00003">
    <property type="entry name" value="Haloacid_Dehalogenase"/>
    <property type="match status" value="1"/>
</dbReference>
<dbReference type="Proteomes" id="UP000006138">
    <property type="component" value="Chromosome"/>
</dbReference>
<protein>
    <submittedName>
        <fullName evidence="3">Haloacid dehalogenase</fullName>
    </submittedName>
</protein>
<keyword evidence="4" id="KW-1185">Reference proteome</keyword>
<dbReference type="AlphaFoldDB" id="A0A9R0P0U6"/>
<dbReference type="PANTHER" id="PTHR43316">
    <property type="entry name" value="HYDROLASE, HALOACID DELAHOGENASE-RELATED"/>
    <property type="match status" value="1"/>
</dbReference>
<dbReference type="Gene3D" id="3.40.50.1000">
    <property type="entry name" value="HAD superfamily/HAD-like"/>
    <property type="match status" value="1"/>
</dbReference>
<dbReference type="InterPro" id="IPR023214">
    <property type="entry name" value="HAD_sf"/>
</dbReference>
<dbReference type="KEGG" id="amn:RAM_28665"/>
<evidence type="ECO:0000256" key="1">
    <source>
        <dbReference type="ARBA" id="ARBA00008106"/>
    </source>
</evidence>
<dbReference type="Pfam" id="PF00702">
    <property type="entry name" value="Hydrolase"/>
    <property type="match status" value="1"/>
</dbReference>
<accession>A0A9R0P0U6</accession>
<dbReference type="InterPro" id="IPR006328">
    <property type="entry name" value="2-HAD"/>
</dbReference>
<evidence type="ECO:0000256" key="2">
    <source>
        <dbReference type="ARBA" id="ARBA00022801"/>
    </source>
</evidence>
<organism evidence="3 4">
    <name type="scientific">Amycolatopsis mediterranei (strain S699)</name>
    <name type="common">Nocardia mediterranei</name>
    <dbReference type="NCBI Taxonomy" id="713604"/>
    <lineage>
        <taxon>Bacteria</taxon>
        <taxon>Bacillati</taxon>
        <taxon>Actinomycetota</taxon>
        <taxon>Actinomycetes</taxon>
        <taxon>Pseudonocardiales</taxon>
        <taxon>Pseudonocardiaceae</taxon>
        <taxon>Amycolatopsis</taxon>
    </lineage>
</organism>
<dbReference type="InterPro" id="IPR051540">
    <property type="entry name" value="S-2-haloacid_dehalogenase"/>
</dbReference>
<dbReference type="SUPFAM" id="SSF56784">
    <property type="entry name" value="HAD-like"/>
    <property type="match status" value="1"/>
</dbReference>
<dbReference type="NCBIfam" id="TIGR01509">
    <property type="entry name" value="HAD-SF-IA-v3"/>
    <property type="match status" value="1"/>
</dbReference>
<dbReference type="NCBIfam" id="TIGR01493">
    <property type="entry name" value="HAD-SF-IA-v2"/>
    <property type="match status" value="1"/>
</dbReference>
<dbReference type="InterPro" id="IPR036412">
    <property type="entry name" value="HAD-like_sf"/>
</dbReference>
<evidence type="ECO:0000313" key="4">
    <source>
        <dbReference type="Proteomes" id="UP000006138"/>
    </source>
</evidence>
<dbReference type="GO" id="GO:0019120">
    <property type="term" value="F:hydrolase activity, acting on acid halide bonds, in C-halide compounds"/>
    <property type="evidence" value="ECO:0007669"/>
    <property type="project" value="InterPro"/>
</dbReference>